<evidence type="ECO:0000313" key="2">
    <source>
        <dbReference type="EMBL" id="MPD05529.1"/>
    </source>
</evidence>
<dbReference type="AlphaFoldDB" id="A0A5B7KK21"/>
<evidence type="ECO:0000256" key="1">
    <source>
        <dbReference type="SAM" id="MobiDB-lite"/>
    </source>
</evidence>
<name>A0A5B7KK21_PORTR</name>
<reference evidence="2 3" key="1">
    <citation type="submission" date="2019-05" db="EMBL/GenBank/DDBJ databases">
        <title>Another draft genome of Portunus trituberculatus and its Hox gene families provides insights of decapod evolution.</title>
        <authorList>
            <person name="Jeong J.-H."/>
            <person name="Song I."/>
            <person name="Kim S."/>
            <person name="Choi T."/>
            <person name="Kim D."/>
            <person name="Ryu S."/>
            <person name="Kim W."/>
        </authorList>
    </citation>
    <scope>NUCLEOTIDE SEQUENCE [LARGE SCALE GENOMIC DNA]</scope>
    <source>
        <tissue evidence="2">Muscle</tissue>
    </source>
</reference>
<gene>
    <name evidence="2" type="ORF">E2C01_101277</name>
</gene>
<dbReference type="EMBL" id="VSRR010146454">
    <property type="protein sequence ID" value="MPD05529.1"/>
    <property type="molecule type" value="Genomic_DNA"/>
</dbReference>
<evidence type="ECO:0000313" key="3">
    <source>
        <dbReference type="Proteomes" id="UP000324222"/>
    </source>
</evidence>
<accession>A0A5B7KK21</accession>
<organism evidence="2 3">
    <name type="scientific">Portunus trituberculatus</name>
    <name type="common">Swimming crab</name>
    <name type="synonym">Neptunus trituberculatus</name>
    <dbReference type="NCBI Taxonomy" id="210409"/>
    <lineage>
        <taxon>Eukaryota</taxon>
        <taxon>Metazoa</taxon>
        <taxon>Ecdysozoa</taxon>
        <taxon>Arthropoda</taxon>
        <taxon>Crustacea</taxon>
        <taxon>Multicrustacea</taxon>
        <taxon>Malacostraca</taxon>
        <taxon>Eumalacostraca</taxon>
        <taxon>Eucarida</taxon>
        <taxon>Decapoda</taxon>
        <taxon>Pleocyemata</taxon>
        <taxon>Brachyura</taxon>
        <taxon>Eubrachyura</taxon>
        <taxon>Portunoidea</taxon>
        <taxon>Portunidae</taxon>
        <taxon>Portuninae</taxon>
        <taxon>Portunus</taxon>
    </lineage>
</organism>
<comment type="caution">
    <text evidence="2">The sequence shown here is derived from an EMBL/GenBank/DDBJ whole genome shotgun (WGS) entry which is preliminary data.</text>
</comment>
<proteinExistence type="predicted"/>
<sequence length="104" mass="11399">MEARPGTSRHASGGDNPPGESTPLFSDESDESDNDFHITDESEDSEFDLVTEGLIQKLHHRHMLASQDFVGVERLVGVAGHEDVAEVYQGLEVQHKVSQVLLST</sequence>
<dbReference type="Proteomes" id="UP000324222">
    <property type="component" value="Unassembled WGS sequence"/>
</dbReference>
<protein>
    <submittedName>
        <fullName evidence="2">Uncharacterized protein</fullName>
    </submittedName>
</protein>
<feature type="region of interest" description="Disordered" evidence="1">
    <location>
        <begin position="1"/>
        <end position="45"/>
    </location>
</feature>
<keyword evidence="3" id="KW-1185">Reference proteome</keyword>